<dbReference type="GO" id="GO:0046983">
    <property type="term" value="F:protein dimerization activity"/>
    <property type="evidence" value="ECO:0007669"/>
    <property type="project" value="InterPro"/>
</dbReference>
<feature type="compositionally biased region" description="Polar residues" evidence="3">
    <location>
        <begin position="113"/>
        <end position="142"/>
    </location>
</feature>
<keyword evidence="1" id="KW-0238">DNA-binding</keyword>
<dbReference type="OrthoDB" id="71302at2759"/>
<dbReference type="Pfam" id="PF00010">
    <property type="entry name" value="HLH"/>
    <property type="match status" value="1"/>
</dbReference>
<sequence length="306" mass="33420">MAALASKRKRDTNDLPQARPGPGMNAHDFDQPYNLNDDDGMNQHANDMAFSTLASHNANVGDSGDLHQDHGDMHAHHNMAHQPVQSASDTAAAAMAQYHTMTVPQSTEQSFLNQANDQGGDRSQQTSLDQGSLGGQQRTSSFGDFDHNVPHELAPAPPNGAGSPTGKGANNGQGNSKPQVGTEEWHKVRRDNHKEVERRRRETINEGINELAKIVPGCEKNKGSILARAVQFITQLKENETQNIEKWTLEKLLTEQAIAELSSSCDKLKAECQRAWAECEQWKKAAQSAGVSIDIDEKDVNDGDDV</sequence>
<reference evidence="6" key="1">
    <citation type="journal article" date="2017" name="bioRxiv">
        <title>Conservation of a gene cluster reveals novel cercosporin biosynthetic mechanisms and extends production to the genus Colletotrichum.</title>
        <authorList>
            <person name="de Jonge R."/>
            <person name="Ebert M.K."/>
            <person name="Huitt-Roehl C.R."/>
            <person name="Pal P."/>
            <person name="Suttle J.C."/>
            <person name="Spanner R.E."/>
            <person name="Neubauer J.D."/>
            <person name="Jurick W.M.II."/>
            <person name="Stott K.A."/>
            <person name="Secor G.A."/>
            <person name="Thomma B.P.H.J."/>
            <person name="Van de Peer Y."/>
            <person name="Townsend C.A."/>
            <person name="Bolton M.D."/>
        </authorList>
    </citation>
    <scope>NUCLEOTIDE SEQUENCE [LARGE SCALE GENOMIC DNA]</scope>
    <source>
        <strain evidence="6">CBS538.71</strain>
    </source>
</reference>
<dbReference type="GO" id="GO:0003700">
    <property type="term" value="F:DNA-binding transcription factor activity"/>
    <property type="evidence" value="ECO:0007669"/>
    <property type="project" value="InterPro"/>
</dbReference>
<dbReference type="PANTHER" id="PTHR47787">
    <property type="entry name" value="CENTROMERE-BINDING PROTEIN 1"/>
    <property type="match status" value="1"/>
</dbReference>
<organism evidence="5 6">
    <name type="scientific">Cercospora berteroae</name>
    <dbReference type="NCBI Taxonomy" id="357750"/>
    <lineage>
        <taxon>Eukaryota</taxon>
        <taxon>Fungi</taxon>
        <taxon>Dikarya</taxon>
        <taxon>Ascomycota</taxon>
        <taxon>Pezizomycotina</taxon>
        <taxon>Dothideomycetes</taxon>
        <taxon>Dothideomycetidae</taxon>
        <taxon>Mycosphaerellales</taxon>
        <taxon>Mycosphaerellaceae</taxon>
        <taxon>Cercospora</taxon>
    </lineage>
</organism>
<dbReference type="EMBL" id="PNEN01000503">
    <property type="protein sequence ID" value="PPJ57014.1"/>
    <property type="molecule type" value="Genomic_DNA"/>
</dbReference>
<dbReference type="Proteomes" id="UP000237631">
    <property type="component" value="Unassembled WGS sequence"/>
</dbReference>
<evidence type="ECO:0000256" key="2">
    <source>
        <dbReference type="ARBA" id="ARBA00023242"/>
    </source>
</evidence>
<evidence type="ECO:0000313" key="5">
    <source>
        <dbReference type="EMBL" id="PPJ57014.1"/>
    </source>
</evidence>
<dbReference type="CDD" id="cd11398">
    <property type="entry name" value="bHLHzip_scCBP1"/>
    <property type="match status" value="1"/>
</dbReference>
<name>A0A2S6CB92_9PEZI</name>
<feature type="domain" description="BHLH" evidence="4">
    <location>
        <begin position="188"/>
        <end position="236"/>
    </location>
</feature>
<proteinExistence type="predicted"/>
<dbReference type="AlphaFoldDB" id="A0A2S6CB92"/>
<dbReference type="PROSITE" id="PS50888">
    <property type="entry name" value="BHLH"/>
    <property type="match status" value="1"/>
</dbReference>
<comment type="caution">
    <text evidence="5">The sequence shown here is derived from an EMBL/GenBank/DDBJ whole genome shotgun (WGS) entry which is preliminary data.</text>
</comment>
<dbReference type="FunFam" id="4.10.280.10:FF:000144">
    <property type="entry name" value="Uncharacterized protein"/>
    <property type="match status" value="1"/>
</dbReference>
<accession>A0A2S6CB92</accession>
<dbReference type="GO" id="GO:0003677">
    <property type="term" value="F:DNA binding"/>
    <property type="evidence" value="ECO:0007669"/>
    <property type="project" value="UniProtKB-KW"/>
</dbReference>
<protein>
    <recommendedName>
        <fullName evidence="4">BHLH domain-containing protein</fullName>
    </recommendedName>
</protein>
<evidence type="ECO:0000256" key="1">
    <source>
        <dbReference type="ARBA" id="ARBA00023125"/>
    </source>
</evidence>
<feature type="region of interest" description="Disordered" evidence="3">
    <location>
        <begin position="1"/>
        <end position="42"/>
    </location>
</feature>
<dbReference type="SUPFAM" id="SSF47459">
    <property type="entry name" value="HLH, helix-loop-helix DNA-binding domain"/>
    <property type="match status" value="1"/>
</dbReference>
<dbReference type="GO" id="GO:0005634">
    <property type="term" value="C:nucleus"/>
    <property type="evidence" value="ECO:0007669"/>
    <property type="project" value="TreeGrafter"/>
</dbReference>
<dbReference type="STRING" id="357750.A0A2S6CB92"/>
<feature type="compositionally biased region" description="Basic residues" evidence="3">
    <location>
        <begin position="1"/>
        <end position="10"/>
    </location>
</feature>
<dbReference type="SMART" id="SM00353">
    <property type="entry name" value="HLH"/>
    <property type="match status" value="1"/>
</dbReference>
<dbReference type="InterPro" id="IPR036638">
    <property type="entry name" value="HLH_DNA-bd_sf"/>
</dbReference>
<keyword evidence="6" id="KW-1185">Reference proteome</keyword>
<keyword evidence="2" id="KW-0539">Nucleus</keyword>
<dbReference type="InterPro" id="IPR011598">
    <property type="entry name" value="bHLH_dom"/>
</dbReference>
<gene>
    <name evidence="5" type="ORF">CBER1_00583</name>
</gene>
<evidence type="ECO:0000313" key="6">
    <source>
        <dbReference type="Proteomes" id="UP000237631"/>
    </source>
</evidence>
<dbReference type="PANTHER" id="PTHR47787:SF1">
    <property type="entry name" value="CENTROMERE-BINDING PROTEIN 1"/>
    <property type="match status" value="1"/>
</dbReference>
<evidence type="ECO:0000256" key="3">
    <source>
        <dbReference type="SAM" id="MobiDB-lite"/>
    </source>
</evidence>
<dbReference type="InterPro" id="IPR047206">
    <property type="entry name" value="bHLHzip_scCBP1-like"/>
</dbReference>
<feature type="region of interest" description="Disordered" evidence="3">
    <location>
        <begin position="113"/>
        <end position="197"/>
    </location>
</feature>
<dbReference type="Gene3D" id="4.10.280.10">
    <property type="entry name" value="Helix-loop-helix DNA-binding domain"/>
    <property type="match status" value="1"/>
</dbReference>
<evidence type="ECO:0000259" key="4">
    <source>
        <dbReference type="PROSITE" id="PS50888"/>
    </source>
</evidence>